<keyword evidence="8" id="KW-0460">Magnesium</keyword>
<dbReference type="InterPro" id="IPR032106">
    <property type="entry name" value="2-oxogl_dehyd_N"/>
</dbReference>
<dbReference type="CDD" id="cd02016">
    <property type="entry name" value="TPP_E1_OGDC_like"/>
    <property type="match status" value="1"/>
</dbReference>
<gene>
    <name evidence="18" type="ORF">SCLCIDRAFT_23780</name>
</gene>
<evidence type="ECO:0000256" key="8">
    <source>
        <dbReference type="ARBA" id="ARBA00022842"/>
    </source>
</evidence>
<evidence type="ECO:0000256" key="3">
    <source>
        <dbReference type="ARBA" id="ARBA00004305"/>
    </source>
</evidence>
<dbReference type="EMBL" id="KN822031">
    <property type="protein sequence ID" value="KIM63853.1"/>
    <property type="molecule type" value="Genomic_DNA"/>
</dbReference>
<accession>A0A0C2ZQK1</accession>
<feature type="domain" description="Transketolase-like pyrimidine-binding" evidence="17">
    <location>
        <begin position="636"/>
        <end position="846"/>
    </location>
</feature>
<dbReference type="InterPro" id="IPR005475">
    <property type="entry name" value="Transketolase-like_Pyr-bd"/>
</dbReference>
<dbReference type="Gene3D" id="1.10.287.1150">
    <property type="entry name" value="TPP helical domain"/>
    <property type="match status" value="1"/>
</dbReference>
<evidence type="ECO:0000256" key="15">
    <source>
        <dbReference type="ARBA" id="ARBA00042984"/>
    </source>
</evidence>
<dbReference type="Gene3D" id="3.40.50.970">
    <property type="match status" value="1"/>
</dbReference>
<dbReference type="InterPro" id="IPR001017">
    <property type="entry name" value="DH_E1"/>
</dbReference>
<evidence type="ECO:0000256" key="7">
    <source>
        <dbReference type="ARBA" id="ARBA00022723"/>
    </source>
</evidence>
<dbReference type="EC" id="1.2.4.2" evidence="5"/>
<dbReference type="InterPro" id="IPR031717">
    <property type="entry name" value="ODO-1/KGD_C"/>
</dbReference>
<dbReference type="NCBIfam" id="NF006914">
    <property type="entry name" value="PRK09404.1"/>
    <property type="match status" value="1"/>
</dbReference>
<dbReference type="InterPro" id="IPR011603">
    <property type="entry name" value="2oxoglutarate_DH_E1"/>
</dbReference>
<dbReference type="Proteomes" id="UP000053989">
    <property type="component" value="Unassembled WGS sequence"/>
</dbReference>
<dbReference type="GO" id="GO:0030976">
    <property type="term" value="F:thiamine pyrophosphate binding"/>
    <property type="evidence" value="ECO:0007669"/>
    <property type="project" value="InterPro"/>
</dbReference>
<keyword evidence="12" id="KW-0496">Mitochondrion</keyword>
<keyword evidence="11" id="KW-0786">Thiamine pyrophosphate</keyword>
<keyword evidence="10" id="KW-0560">Oxidoreductase</keyword>
<dbReference type="FunFam" id="3.40.50.11610:FF:000009">
    <property type="entry name" value="2-oxoglutarate dehydrogenase E1 component"/>
    <property type="match status" value="1"/>
</dbReference>
<keyword evidence="6" id="KW-0816">Tricarboxylic acid cycle</keyword>
<dbReference type="InterPro" id="IPR042179">
    <property type="entry name" value="KGD_C_sf"/>
</dbReference>
<evidence type="ECO:0000256" key="12">
    <source>
        <dbReference type="ARBA" id="ARBA00023128"/>
    </source>
</evidence>
<dbReference type="FunFam" id="3.40.50.12470:FF:000003">
    <property type="entry name" value="2-oxoglutarate dehydrogenase E1 component"/>
    <property type="match status" value="1"/>
</dbReference>
<keyword evidence="19" id="KW-1185">Reference proteome</keyword>
<sequence>MLSRRVVSRFPHSLRSSVAGSVAVRLRRTLATPATPPSPNDPFANGTNASYAEEMYRHWKQDPRSVHASWNAYFSAMDRGVPSAKAFQLPPSLVVRPTDGAPALYPAGGAELDDHLKVQLLVRAYQVRGHHLAELDPLGILDTDLADVRPPELELSHYGFTQRDLDKQIALGPGILPHFATEDRKSMTLGGIIKTLKRIYCGAVGIQYVHIPDKEQCDWIRERIEIPKPWNYTLEEKRMILDRLIWSESFEKFIASKYPNEKRFGLEGCEALIPGMKALIDRSVDHGVKHVTIGMPHRGRLNVLANVIRKPVEAILNEFSGSAEEDFPAGDVKYHLGANYVRPTPSGKKVSLSLVANPSHLEAEDPIVLGKTYAIQYLEGDEKTHNTAMGVLLHGDAAFAGQGVVYETMGFHNLPSYGTGGTIHLIVNNQIGFTTDPRFARSTPYPSDIAKAIDAPIFHVNGDNVEAVNFVCQLAADYRAKYKRDVVVDIVCYRRYGHNETDQPSFTQPRMYKAIEKQPTPLTQYSKFLVSRGTFTEKDIEEHKKWVWGMLEKAASAAKDYVPSSKEWLSASWPGFPTPRQLAEQTLPMRQTGSDGETLKRIGRAVSQYPAGFTPHRNLARILATRGKTVEEGRNIDWSTAEALAFGSLALEKVHVRLSGQDVERGTFSQRHAIIHDQVNEQKYIPLNNLDSNQARFIVCNSSLSEYGTLGFELGYSLVSPNFLPIWEAQFGDFANNAQCIIDQFIASGERKWLQRTGLVVNLPHGYDGQGPEHSSGRLERFLQLCDDHPHAFPSAKKIERQHQDCNMQVVYPTTPANYFHVLRRQIHRDYRKPLILFFSKALLRHPNARSQLSEMIGDTHFERYLPEPHPDNLVAPEQIRRHILCSGQIYYTLIQEREQRGIEDVAISRLEQLSPFPYDLITPHFDKYPNADLLWCQEEPLNNGAWTYVGPRILTAANETQYHRGKHPLYAGREPTGSVATGSKVHHKKEIESLLNSAFA</sequence>
<dbReference type="GO" id="GO:0004591">
    <property type="term" value="F:oxoglutarate dehydrogenase (succinyl-transferring) activity"/>
    <property type="evidence" value="ECO:0007669"/>
    <property type="project" value="UniProtKB-EC"/>
</dbReference>
<dbReference type="OrthoDB" id="413077at2759"/>
<evidence type="ECO:0000256" key="9">
    <source>
        <dbReference type="ARBA" id="ARBA00022946"/>
    </source>
</evidence>
<proteinExistence type="inferred from homology"/>
<dbReference type="PIRSF" id="PIRSF000157">
    <property type="entry name" value="Oxoglu_dh_E1"/>
    <property type="match status" value="1"/>
</dbReference>
<evidence type="ECO:0000256" key="16">
    <source>
        <dbReference type="ARBA" id="ARBA00051911"/>
    </source>
</evidence>
<evidence type="ECO:0000256" key="4">
    <source>
        <dbReference type="ARBA" id="ARBA00006936"/>
    </source>
</evidence>
<keyword evidence="9" id="KW-0809">Transit peptide</keyword>
<dbReference type="FunCoup" id="A0A0C2ZQK1">
    <property type="interactions" value="214"/>
</dbReference>
<evidence type="ECO:0000313" key="18">
    <source>
        <dbReference type="EMBL" id="KIM63853.1"/>
    </source>
</evidence>
<dbReference type="Gene3D" id="3.40.50.12470">
    <property type="match status" value="1"/>
</dbReference>
<reference evidence="18 19" key="1">
    <citation type="submission" date="2014-04" db="EMBL/GenBank/DDBJ databases">
        <authorList>
            <consortium name="DOE Joint Genome Institute"/>
            <person name="Kuo A."/>
            <person name="Kohler A."/>
            <person name="Nagy L.G."/>
            <person name="Floudas D."/>
            <person name="Copeland A."/>
            <person name="Barry K.W."/>
            <person name="Cichocki N."/>
            <person name="Veneault-Fourrey C."/>
            <person name="LaButti K."/>
            <person name="Lindquist E.A."/>
            <person name="Lipzen A."/>
            <person name="Lundell T."/>
            <person name="Morin E."/>
            <person name="Murat C."/>
            <person name="Sun H."/>
            <person name="Tunlid A."/>
            <person name="Henrissat B."/>
            <person name="Grigoriev I.V."/>
            <person name="Hibbett D.S."/>
            <person name="Martin F."/>
            <person name="Nordberg H.P."/>
            <person name="Cantor M.N."/>
            <person name="Hua S.X."/>
        </authorList>
    </citation>
    <scope>NUCLEOTIDE SEQUENCE [LARGE SCALE GENOMIC DNA]</scope>
    <source>
        <strain evidence="18 19">Foug A</strain>
    </source>
</reference>
<evidence type="ECO:0000259" key="17">
    <source>
        <dbReference type="SMART" id="SM00861"/>
    </source>
</evidence>
<dbReference type="GO" id="GO:0045252">
    <property type="term" value="C:oxoglutarate dehydrogenase complex"/>
    <property type="evidence" value="ECO:0007669"/>
    <property type="project" value="TreeGrafter"/>
</dbReference>
<dbReference type="FunFam" id="1.10.287.1150:FF:000002">
    <property type="entry name" value="2-oxoglutarate dehydrogenase E1 component"/>
    <property type="match status" value="1"/>
</dbReference>
<dbReference type="Pfam" id="PF00676">
    <property type="entry name" value="E1_dh"/>
    <property type="match status" value="1"/>
</dbReference>
<evidence type="ECO:0000256" key="5">
    <source>
        <dbReference type="ARBA" id="ARBA00012280"/>
    </source>
</evidence>
<dbReference type="PANTHER" id="PTHR23152:SF4">
    <property type="entry name" value="2-OXOADIPATE DEHYDROGENASE COMPLEX COMPONENT E1"/>
    <property type="match status" value="1"/>
</dbReference>
<evidence type="ECO:0000256" key="2">
    <source>
        <dbReference type="ARBA" id="ARBA00001964"/>
    </source>
</evidence>
<dbReference type="NCBIfam" id="TIGR00239">
    <property type="entry name" value="2oxo_dh_E1"/>
    <property type="match status" value="1"/>
</dbReference>
<dbReference type="GO" id="GO:0006099">
    <property type="term" value="P:tricarboxylic acid cycle"/>
    <property type="evidence" value="ECO:0007669"/>
    <property type="project" value="UniProtKB-KW"/>
</dbReference>
<protein>
    <recommendedName>
        <fullName evidence="14">2-oxoglutarate dehydrogenase, mitochondrial</fullName>
        <ecNumber evidence="5">1.2.4.2</ecNumber>
    </recommendedName>
    <alternativeName>
        <fullName evidence="15">2-oxoglutarate dehydrogenase complex component E1</fullName>
    </alternativeName>
</protein>
<evidence type="ECO:0000256" key="14">
    <source>
        <dbReference type="ARBA" id="ARBA00040267"/>
    </source>
</evidence>
<dbReference type="AlphaFoldDB" id="A0A0C2ZQK1"/>
<dbReference type="Pfam" id="PF16078">
    <property type="entry name" value="2-oxogl_dehyd_N"/>
    <property type="match status" value="1"/>
</dbReference>
<dbReference type="InterPro" id="IPR029061">
    <property type="entry name" value="THDP-binding"/>
</dbReference>
<comment type="similarity">
    <text evidence="4">Belongs to the alpha-ketoglutarate dehydrogenase family.</text>
</comment>
<evidence type="ECO:0000256" key="10">
    <source>
        <dbReference type="ARBA" id="ARBA00023002"/>
    </source>
</evidence>
<dbReference type="Pfam" id="PF02779">
    <property type="entry name" value="Transket_pyr"/>
    <property type="match status" value="1"/>
</dbReference>
<dbReference type="Gene3D" id="3.40.50.11610">
    <property type="entry name" value="Multifunctional 2-oxoglutarate metabolism enzyme, C-terminal domain"/>
    <property type="match status" value="1"/>
</dbReference>
<evidence type="ECO:0000256" key="6">
    <source>
        <dbReference type="ARBA" id="ARBA00022532"/>
    </source>
</evidence>
<dbReference type="GO" id="GO:0046872">
    <property type="term" value="F:metal ion binding"/>
    <property type="evidence" value="ECO:0007669"/>
    <property type="project" value="UniProtKB-KW"/>
</dbReference>
<comment type="cofactor">
    <cofactor evidence="1">
        <name>Mg(2+)</name>
        <dbReference type="ChEBI" id="CHEBI:18420"/>
    </cofactor>
</comment>
<dbReference type="Pfam" id="PF16870">
    <property type="entry name" value="OxoGdeHyase_C"/>
    <property type="match status" value="1"/>
</dbReference>
<evidence type="ECO:0000256" key="11">
    <source>
        <dbReference type="ARBA" id="ARBA00023052"/>
    </source>
</evidence>
<dbReference type="HOGENOM" id="CLU_004709_1_0_1"/>
<dbReference type="STRING" id="1036808.A0A0C2ZQK1"/>
<dbReference type="NCBIfam" id="NF008907">
    <property type="entry name" value="PRK12270.1"/>
    <property type="match status" value="1"/>
</dbReference>
<dbReference type="SUPFAM" id="SSF52518">
    <property type="entry name" value="Thiamin diphosphate-binding fold (THDP-binding)"/>
    <property type="match status" value="2"/>
</dbReference>
<comment type="cofactor">
    <cofactor evidence="2">
        <name>thiamine diphosphate</name>
        <dbReference type="ChEBI" id="CHEBI:58937"/>
    </cofactor>
</comment>
<dbReference type="PANTHER" id="PTHR23152">
    <property type="entry name" value="2-OXOGLUTARATE DEHYDROGENASE"/>
    <property type="match status" value="1"/>
</dbReference>
<evidence type="ECO:0000256" key="13">
    <source>
        <dbReference type="ARBA" id="ARBA00037426"/>
    </source>
</evidence>
<organism evidence="18 19">
    <name type="scientific">Scleroderma citrinum Foug A</name>
    <dbReference type="NCBI Taxonomy" id="1036808"/>
    <lineage>
        <taxon>Eukaryota</taxon>
        <taxon>Fungi</taxon>
        <taxon>Dikarya</taxon>
        <taxon>Basidiomycota</taxon>
        <taxon>Agaricomycotina</taxon>
        <taxon>Agaricomycetes</taxon>
        <taxon>Agaricomycetidae</taxon>
        <taxon>Boletales</taxon>
        <taxon>Sclerodermatineae</taxon>
        <taxon>Sclerodermataceae</taxon>
        <taxon>Scleroderma</taxon>
    </lineage>
</organism>
<evidence type="ECO:0000256" key="1">
    <source>
        <dbReference type="ARBA" id="ARBA00001946"/>
    </source>
</evidence>
<name>A0A0C2ZQK1_9AGAM</name>
<dbReference type="GO" id="GO:0005759">
    <property type="term" value="C:mitochondrial matrix"/>
    <property type="evidence" value="ECO:0007669"/>
    <property type="project" value="UniProtKB-SubCell"/>
</dbReference>
<comment type="catalytic activity">
    <reaction evidence="16">
        <text>N(6)-[(R)-lipoyl]-L-lysyl-[protein] + 2-oxoglutarate + H(+) = N(6)-[(R)-S(8)-succinyldihydrolipoyl]-L-lysyl-[protein] + CO2</text>
        <dbReference type="Rhea" id="RHEA:12188"/>
        <dbReference type="Rhea" id="RHEA-COMP:10474"/>
        <dbReference type="Rhea" id="RHEA-COMP:20092"/>
        <dbReference type="ChEBI" id="CHEBI:15378"/>
        <dbReference type="ChEBI" id="CHEBI:16526"/>
        <dbReference type="ChEBI" id="CHEBI:16810"/>
        <dbReference type="ChEBI" id="CHEBI:83099"/>
        <dbReference type="ChEBI" id="CHEBI:83120"/>
        <dbReference type="EC" id="1.2.4.2"/>
    </reaction>
</comment>
<dbReference type="InParanoid" id="A0A0C2ZQK1"/>
<comment type="function">
    <text evidence="13">The 2-oxoglutarate dehydrogenase complex catalyzes the overall conversion of 2-oxoglutarate to succinyl-CoA and CO(2). It contains multiple copies of three enzymatic components: 2-oxoglutarate dehydrogenase (E1), dihydrolipoamide succinyltransferase (E2) and lipoamide dehydrogenase (E3).</text>
</comment>
<dbReference type="FunFam" id="3.40.50.970:FF:000002">
    <property type="entry name" value="2-oxoglutarate dehydrogenase, E1 component"/>
    <property type="match status" value="1"/>
</dbReference>
<keyword evidence="7" id="KW-0479">Metal-binding</keyword>
<comment type="subcellular location">
    <subcellularLocation>
        <location evidence="3">Mitochondrion matrix</location>
    </subcellularLocation>
</comment>
<reference evidence="19" key="2">
    <citation type="submission" date="2015-01" db="EMBL/GenBank/DDBJ databases">
        <title>Evolutionary Origins and Diversification of the Mycorrhizal Mutualists.</title>
        <authorList>
            <consortium name="DOE Joint Genome Institute"/>
            <consortium name="Mycorrhizal Genomics Consortium"/>
            <person name="Kohler A."/>
            <person name="Kuo A."/>
            <person name="Nagy L.G."/>
            <person name="Floudas D."/>
            <person name="Copeland A."/>
            <person name="Barry K.W."/>
            <person name="Cichocki N."/>
            <person name="Veneault-Fourrey C."/>
            <person name="LaButti K."/>
            <person name="Lindquist E.A."/>
            <person name="Lipzen A."/>
            <person name="Lundell T."/>
            <person name="Morin E."/>
            <person name="Murat C."/>
            <person name="Riley R."/>
            <person name="Ohm R."/>
            <person name="Sun H."/>
            <person name="Tunlid A."/>
            <person name="Henrissat B."/>
            <person name="Grigoriev I.V."/>
            <person name="Hibbett D.S."/>
            <person name="Martin F."/>
        </authorList>
    </citation>
    <scope>NUCLEOTIDE SEQUENCE [LARGE SCALE GENOMIC DNA]</scope>
    <source>
        <strain evidence="19">Foug A</strain>
    </source>
</reference>
<dbReference type="SMART" id="SM00861">
    <property type="entry name" value="Transket_pyr"/>
    <property type="match status" value="1"/>
</dbReference>
<evidence type="ECO:0000313" key="19">
    <source>
        <dbReference type="Proteomes" id="UP000053989"/>
    </source>
</evidence>